<dbReference type="EMBL" id="JAUKUD010000006">
    <property type="protein sequence ID" value="KAK0741203.1"/>
    <property type="molecule type" value="Genomic_DNA"/>
</dbReference>
<comment type="caution">
    <text evidence="1">The sequence shown here is derived from an EMBL/GenBank/DDBJ whole genome shotgun (WGS) entry which is preliminary data.</text>
</comment>
<evidence type="ECO:0000313" key="1">
    <source>
        <dbReference type="EMBL" id="KAK0741203.1"/>
    </source>
</evidence>
<sequence>MGGGFMVGDVGEPGRYGMRCKYRQAANLCVLCLAETGGTRVPTSSAFAVLHSPCSLFMELAQAVEAVGREGCRKTKSRATPPVSHKPMNIPRGAWEDERYQNDMEWSRSFSTGVLFLFNANNRCSSFSPRSISGHTEEHLRAHRRAWQSWTHGRSRIACSAWSGIHVLFLLVSPPHLSLSLVILLTRSPTRSLSHPSTHSLTYVLTHTTSPSTSLSLTLHSKQH</sequence>
<dbReference type="Proteomes" id="UP001172155">
    <property type="component" value="Unassembled WGS sequence"/>
</dbReference>
<proteinExistence type="predicted"/>
<accession>A0AA40EKV7</accession>
<protein>
    <submittedName>
        <fullName evidence="1">Uncharacterized protein</fullName>
    </submittedName>
</protein>
<keyword evidence="2" id="KW-1185">Reference proteome</keyword>
<reference evidence="1" key="1">
    <citation type="submission" date="2023-06" db="EMBL/GenBank/DDBJ databases">
        <title>Genome-scale phylogeny and comparative genomics of the fungal order Sordariales.</title>
        <authorList>
            <consortium name="Lawrence Berkeley National Laboratory"/>
            <person name="Hensen N."/>
            <person name="Bonometti L."/>
            <person name="Westerberg I."/>
            <person name="Brannstrom I.O."/>
            <person name="Guillou S."/>
            <person name="Cros-Aarteil S."/>
            <person name="Calhoun S."/>
            <person name="Haridas S."/>
            <person name="Kuo A."/>
            <person name="Mondo S."/>
            <person name="Pangilinan J."/>
            <person name="Riley R."/>
            <person name="LaButti K."/>
            <person name="Andreopoulos B."/>
            <person name="Lipzen A."/>
            <person name="Chen C."/>
            <person name="Yanf M."/>
            <person name="Daum C."/>
            <person name="Ng V."/>
            <person name="Clum A."/>
            <person name="Steindorff A."/>
            <person name="Ohm R."/>
            <person name="Martin F."/>
            <person name="Silar P."/>
            <person name="Natvig D."/>
            <person name="Lalanne C."/>
            <person name="Gautier V."/>
            <person name="Ament-velasquez S.L."/>
            <person name="Kruys A."/>
            <person name="Hutchinson M.I."/>
            <person name="Powell A.J."/>
            <person name="Barry K."/>
            <person name="Miller A.N."/>
            <person name="Grigoriev I.V."/>
            <person name="Debuchy R."/>
            <person name="Gladieux P."/>
            <person name="Thoren M.H."/>
            <person name="Johannesson H."/>
        </authorList>
    </citation>
    <scope>NUCLEOTIDE SEQUENCE</scope>
    <source>
        <strain evidence="1">SMH3187-1</strain>
    </source>
</reference>
<organism evidence="1 2">
    <name type="scientific">Schizothecium vesticola</name>
    <dbReference type="NCBI Taxonomy" id="314040"/>
    <lineage>
        <taxon>Eukaryota</taxon>
        <taxon>Fungi</taxon>
        <taxon>Dikarya</taxon>
        <taxon>Ascomycota</taxon>
        <taxon>Pezizomycotina</taxon>
        <taxon>Sordariomycetes</taxon>
        <taxon>Sordariomycetidae</taxon>
        <taxon>Sordariales</taxon>
        <taxon>Schizotheciaceae</taxon>
        <taxon>Schizothecium</taxon>
    </lineage>
</organism>
<dbReference type="AlphaFoldDB" id="A0AA40EKV7"/>
<evidence type="ECO:0000313" key="2">
    <source>
        <dbReference type="Proteomes" id="UP001172155"/>
    </source>
</evidence>
<name>A0AA40EKV7_9PEZI</name>
<gene>
    <name evidence="1" type="ORF">B0T18DRAFT_226579</name>
</gene>